<accession>A0ABY9XZM9</accession>
<dbReference type="EMBL" id="CP134536">
    <property type="protein sequence ID" value="WNH11424.1"/>
    <property type="molecule type" value="Genomic_DNA"/>
</dbReference>
<reference evidence="1 2" key="1">
    <citation type="submission" date="2023-09" db="EMBL/GenBank/DDBJ databases">
        <title>Thalassobella suaedae gen. nov., sp. nov., a marine bacterium of the family Flavobacteriaceae isolated from a halophyte Suaeda japonica.</title>
        <authorList>
            <person name="Lee S.Y."/>
            <person name="Hwang C.Y."/>
        </authorList>
    </citation>
    <scope>NUCLEOTIDE SEQUENCE [LARGE SCALE GENOMIC DNA]</scope>
    <source>
        <strain evidence="1 2">HL-DH10</strain>
    </source>
</reference>
<dbReference type="Proteomes" id="UP001303407">
    <property type="component" value="Chromosome"/>
</dbReference>
<evidence type="ECO:0000313" key="2">
    <source>
        <dbReference type="Proteomes" id="UP001303407"/>
    </source>
</evidence>
<proteinExistence type="predicted"/>
<gene>
    <name evidence="1" type="ORF">RHP49_10970</name>
</gene>
<protein>
    <submittedName>
        <fullName evidence="1">Uncharacterized protein</fullName>
    </submittedName>
</protein>
<organism evidence="1 2">
    <name type="scientific">Thalassobellus suaedae</name>
    <dbReference type="NCBI Taxonomy" id="3074124"/>
    <lineage>
        <taxon>Bacteria</taxon>
        <taxon>Pseudomonadati</taxon>
        <taxon>Bacteroidota</taxon>
        <taxon>Flavobacteriia</taxon>
        <taxon>Flavobacteriales</taxon>
        <taxon>Flavobacteriaceae</taxon>
        <taxon>Thalassobellus</taxon>
    </lineage>
</organism>
<name>A0ABY9XZM9_9FLAO</name>
<sequence length="119" mass="14186">MRQEWGDGVFDDYPLTFSGGKDFTLGLKLEEPTSIGFIEFQVRNDDNHINIGEEYELFYWDRDWKSLGRQTAKDTVLFYNAPANALFWLRNHTKGNEEHVFTIDENKRQWWLSFDNNLN</sequence>
<keyword evidence="2" id="KW-1185">Reference proteome</keyword>
<dbReference type="RefSeq" id="WP_415861402.1">
    <property type="nucleotide sequence ID" value="NZ_CP134536.1"/>
</dbReference>
<evidence type="ECO:0000313" key="1">
    <source>
        <dbReference type="EMBL" id="WNH11424.1"/>
    </source>
</evidence>